<reference evidence="8 9" key="1">
    <citation type="journal article" date="2016" name="Mol. Biol. Evol.">
        <title>Comparative Genomics of Early-Diverging Mushroom-Forming Fungi Provides Insights into the Origins of Lignocellulose Decay Capabilities.</title>
        <authorList>
            <person name="Nagy L.G."/>
            <person name="Riley R."/>
            <person name="Tritt A."/>
            <person name="Adam C."/>
            <person name="Daum C."/>
            <person name="Floudas D."/>
            <person name="Sun H."/>
            <person name="Yadav J.S."/>
            <person name="Pangilinan J."/>
            <person name="Larsson K.H."/>
            <person name="Matsuura K."/>
            <person name="Barry K."/>
            <person name="Labutti K."/>
            <person name="Kuo R."/>
            <person name="Ohm R.A."/>
            <person name="Bhattacharya S.S."/>
            <person name="Shirouzu T."/>
            <person name="Yoshinaga Y."/>
            <person name="Martin F.M."/>
            <person name="Grigoriev I.V."/>
            <person name="Hibbett D.S."/>
        </authorList>
    </citation>
    <scope>NUCLEOTIDE SEQUENCE [LARGE SCALE GENOMIC DNA]</scope>
    <source>
        <strain evidence="8 9">HHB10207 ss-3</strain>
    </source>
</reference>
<dbReference type="OrthoDB" id="6770063at2759"/>
<dbReference type="InterPro" id="IPR020846">
    <property type="entry name" value="MFS_dom"/>
</dbReference>
<dbReference type="PANTHER" id="PTHR23501:SF39">
    <property type="entry name" value="MULTIDRUG TRANSPORTER, PUTATIVE (AFU_ORTHOLOGUE AFUA_1G05010)-RELATED"/>
    <property type="match status" value="1"/>
</dbReference>
<feature type="transmembrane region" description="Helical" evidence="6">
    <location>
        <begin position="78"/>
        <end position="98"/>
    </location>
</feature>
<feature type="transmembrane region" description="Helical" evidence="6">
    <location>
        <begin position="161"/>
        <end position="183"/>
    </location>
</feature>
<evidence type="ECO:0000256" key="2">
    <source>
        <dbReference type="ARBA" id="ARBA00022692"/>
    </source>
</evidence>
<dbReference type="SUPFAM" id="SSF103473">
    <property type="entry name" value="MFS general substrate transporter"/>
    <property type="match status" value="2"/>
</dbReference>
<feature type="transmembrane region" description="Helical" evidence="6">
    <location>
        <begin position="331"/>
        <end position="354"/>
    </location>
</feature>
<feature type="transmembrane region" description="Helical" evidence="6">
    <location>
        <begin position="537"/>
        <end position="557"/>
    </location>
</feature>
<feature type="region of interest" description="Disordered" evidence="5">
    <location>
        <begin position="563"/>
        <end position="594"/>
    </location>
</feature>
<feature type="transmembrane region" description="Helical" evidence="6">
    <location>
        <begin position="452"/>
        <end position="477"/>
    </location>
</feature>
<dbReference type="PROSITE" id="PS50850">
    <property type="entry name" value="MFS"/>
    <property type="match status" value="1"/>
</dbReference>
<keyword evidence="4 6" id="KW-0472">Membrane</keyword>
<feature type="transmembrane region" description="Helical" evidence="6">
    <location>
        <begin position="392"/>
        <end position="412"/>
    </location>
</feature>
<feature type="compositionally biased region" description="Basic and acidic residues" evidence="5">
    <location>
        <begin position="581"/>
        <end position="594"/>
    </location>
</feature>
<dbReference type="Gene3D" id="1.20.1250.20">
    <property type="entry name" value="MFS general substrate transporter like domains"/>
    <property type="match status" value="1"/>
</dbReference>
<organism evidence="8 9">
    <name type="scientific">Sistotremastrum suecicum HHB10207 ss-3</name>
    <dbReference type="NCBI Taxonomy" id="1314776"/>
    <lineage>
        <taxon>Eukaryota</taxon>
        <taxon>Fungi</taxon>
        <taxon>Dikarya</taxon>
        <taxon>Basidiomycota</taxon>
        <taxon>Agaricomycotina</taxon>
        <taxon>Agaricomycetes</taxon>
        <taxon>Sistotremastrales</taxon>
        <taxon>Sistotremastraceae</taxon>
        <taxon>Sistotremastrum</taxon>
    </lineage>
</organism>
<evidence type="ECO:0000313" key="9">
    <source>
        <dbReference type="Proteomes" id="UP000076798"/>
    </source>
</evidence>
<sequence>MTTSPSQTRLKDTIVCEASNDAPPINPYTGWNFRLRLIAALAIPIFLETLDYTVVATAQPHIASTFNRLDLQSWIGTSYLLTATVFLPLFASVANAFGRHAAIQISLVFFVIGSAVSTGAASMVMMLVGRGVAGVGAGGLVAVIRIIMADARSLDENNFQSVMFIILYAAGFTLGPLIGGALIGVSYRWVFALNLPCAIICMFLVYVLLGKRLKGPQNGAISERLGIPEREFSLSEKLLSIDFFGAFLFVSGVILFLLALTWGPDIKWNTLRVILCFTLGGTLVIASLVWEWCLDRYGSRKGTTSTPLVGRIIPMLPIPVFQRVDVVVCQFAGFVGGMVLFVCFYFVAIFFTIVSGDSARKAGVDLLWFSPGIGTGVCIATTLISKLRQPKLPIMLGGVVLPVALGLISMAINSNKPAQIKGFMLLAGVGVGLTFGPLSIQARFKQPESRIAIVEALITFFTNLGGTISLALCATVMNTRVNRYLSDLVSAGTVSTADAKALSQLSSGSIASIQAINALPPDVAAQVREAFRQGTRWAFISLVPWAAAAFVASLFLSELEESDFSPKTETPELEAAASESKLVETPDEKKDLYV</sequence>
<feature type="domain" description="Major facilitator superfamily (MFS) profile" evidence="7">
    <location>
        <begin position="37"/>
        <end position="445"/>
    </location>
</feature>
<feature type="transmembrane region" description="Helical" evidence="6">
    <location>
        <begin position="271"/>
        <end position="290"/>
    </location>
</feature>
<dbReference type="PANTHER" id="PTHR23501">
    <property type="entry name" value="MAJOR FACILITATOR SUPERFAMILY"/>
    <property type="match status" value="1"/>
</dbReference>
<dbReference type="GO" id="GO:0005886">
    <property type="term" value="C:plasma membrane"/>
    <property type="evidence" value="ECO:0007669"/>
    <property type="project" value="TreeGrafter"/>
</dbReference>
<gene>
    <name evidence="8" type="ORF">SISSUDRAFT_1018365</name>
</gene>
<evidence type="ECO:0000256" key="5">
    <source>
        <dbReference type="SAM" id="MobiDB-lite"/>
    </source>
</evidence>
<feature type="transmembrane region" description="Helical" evidence="6">
    <location>
        <begin position="418"/>
        <end position="440"/>
    </location>
</feature>
<evidence type="ECO:0000313" key="8">
    <source>
        <dbReference type="EMBL" id="KZT40901.1"/>
    </source>
</evidence>
<dbReference type="GO" id="GO:0022857">
    <property type="term" value="F:transmembrane transporter activity"/>
    <property type="evidence" value="ECO:0007669"/>
    <property type="project" value="InterPro"/>
</dbReference>
<keyword evidence="2 6" id="KW-0812">Transmembrane</keyword>
<dbReference type="EMBL" id="KV428027">
    <property type="protein sequence ID" value="KZT40901.1"/>
    <property type="molecule type" value="Genomic_DNA"/>
</dbReference>
<evidence type="ECO:0000256" key="6">
    <source>
        <dbReference type="SAM" id="Phobius"/>
    </source>
</evidence>
<name>A0A166FQF8_9AGAM</name>
<evidence type="ECO:0000259" key="7">
    <source>
        <dbReference type="PROSITE" id="PS50850"/>
    </source>
</evidence>
<keyword evidence="9" id="KW-1185">Reference proteome</keyword>
<dbReference type="AlphaFoldDB" id="A0A166FQF8"/>
<dbReference type="PRINTS" id="PR01036">
    <property type="entry name" value="TCRTETB"/>
</dbReference>
<evidence type="ECO:0000256" key="1">
    <source>
        <dbReference type="ARBA" id="ARBA00004141"/>
    </source>
</evidence>
<feature type="transmembrane region" description="Helical" evidence="6">
    <location>
        <begin position="131"/>
        <end position="149"/>
    </location>
</feature>
<keyword evidence="3 6" id="KW-1133">Transmembrane helix</keyword>
<dbReference type="InterPro" id="IPR011701">
    <property type="entry name" value="MFS"/>
</dbReference>
<dbReference type="Pfam" id="PF07690">
    <property type="entry name" value="MFS_1"/>
    <property type="match status" value="1"/>
</dbReference>
<evidence type="ECO:0000256" key="3">
    <source>
        <dbReference type="ARBA" id="ARBA00022989"/>
    </source>
</evidence>
<evidence type="ECO:0000256" key="4">
    <source>
        <dbReference type="ARBA" id="ARBA00023136"/>
    </source>
</evidence>
<protein>
    <submittedName>
        <fullName evidence="8">MFS general substrate transporter</fullName>
    </submittedName>
</protein>
<feature type="transmembrane region" description="Helical" evidence="6">
    <location>
        <begin position="238"/>
        <end position="259"/>
    </location>
</feature>
<proteinExistence type="predicted"/>
<feature type="transmembrane region" description="Helical" evidence="6">
    <location>
        <begin position="105"/>
        <end position="125"/>
    </location>
</feature>
<comment type="subcellular location">
    <subcellularLocation>
        <location evidence="1">Membrane</location>
        <topology evidence="1">Multi-pass membrane protein</topology>
    </subcellularLocation>
</comment>
<accession>A0A166FQF8</accession>
<dbReference type="InterPro" id="IPR036259">
    <property type="entry name" value="MFS_trans_sf"/>
</dbReference>
<feature type="transmembrane region" description="Helical" evidence="6">
    <location>
        <begin position="189"/>
        <end position="209"/>
    </location>
</feature>
<dbReference type="STRING" id="1314776.A0A166FQF8"/>
<feature type="transmembrane region" description="Helical" evidence="6">
    <location>
        <begin position="366"/>
        <end position="385"/>
    </location>
</feature>
<dbReference type="Proteomes" id="UP000076798">
    <property type="component" value="Unassembled WGS sequence"/>
</dbReference>